<dbReference type="AlphaFoldDB" id="A0A067M0W3"/>
<evidence type="ECO:0000313" key="3">
    <source>
        <dbReference type="Proteomes" id="UP000027195"/>
    </source>
</evidence>
<dbReference type="InterPro" id="IPR001810">
    <property type="entry name" value="F-box_dom"/>
</dbReference>
<keyword evidence="3" id="KW-1185">Reference proteome</keyword>
<feature type="domain" description="F-box" evidence="1">
    <location>
        <begin position="4"/>
        <end position="51"/>
    </location>
</feature>
<dbReference type="OrthoDB" id="2751409at2759"/>
<reference evidence="3" key="1">
    <citation type="journal article" date="2014" name="Proc. Natl. Acad. Sci. U.S.A.">
        <title>Extensive sampling of basidiomycete genomes demonstrates inadequacy of the white-rot/brown-rot paradigm for wood decay fungi.</title>
        <authorList>
            <person name="Riley R."/>
            <person name="Salamov A.A."/>
            <person name="Brown D.W."/>
            <person name="Nagy L.G."/>
            <person name="Floudas D."/>
            <person name="Held B.W."/>
            <person name="Levasseur A."/>
            <person name="Lombard V."/>
            <person name="Morin E."/>
            <person name="Otillar R."/>
            <person name="Lindquist E.A."/>
            <person name="Sun H."/>
            <person name="LaButti K.M."/>
            <person name="Schmutz J."/>
            <person name="Jabbour D."/>
            <person name="Luo H."/>
            <person name="Baker S.E."/>
            <person name="Pisabarro A.G."/>
            <person name="Walton J.D."/>
            <person name="Blanchette R.A."/>
            <person name="Henrissat B."/>
            <person name="Martin F."/>
            <person name="Cullen D."/>
            <person name="Hibbett D.S."/>
            <person name="Grigoriev I.V."/>
        </authorList>
    </citation>
    <scope>NUCLEOTIDE SEQUENCE [LARGE SCALE GENOMIC DNA]</scope>
    <source>
        <strain evidence="3">FD-172 SS1</strain>
    </source>
</reference>
<name>A0A067M0W3_BOTB1</name>
<protein>
    <recommendedName>
        <fullName evidence="1">F-box domain-containing protein</fullName>
    </recommendedName>
</protein>
<sequence length="563" mass="63242">MAARALLIALPKELILQIIGELNLSALLRFSAACKSLHHLISSSAPIQYRIELERAGYIDGPTAGPLTIAQRRARLQNHSRAWHGLSWALSTDCKLKLDSDFTHYYISSGAIAFALRSFPGTKLSFYEFPSSISRNLGLEWPFEVSFDFAIWSFAFDQEQDLLVLIEKCINGKNPRVHIISTTTGMPHPSAKVHVLEAPPVPSQTQSVLGPAFWLEIVGDTIALLVRVNDRVSTTRESYLVMWQWVTGFVRVNMTFLKYEAPDTFSFLSPTTFALPTISRRRGAAYGDKTPMIEIYQVHNDDTHPLYPLPIHCATFLLPPIRKNIHIVEFLGRSDPPPVQPSFRSQHRPRPFHFATEDRIFCFSLAHAGTVLLEPLALMFTHSSTLSNYAKYLSVDRDHSRHIPWEEWGPSNARWLEGDFADTSDYACYVYGSRFAHKVSSSPGEDEDDSDVISTPETQMIQMFDFNPYAVEHKAKNGNAEGGQGVNEEGPGKYDVALEITHRSITSPSVIAAGSLFVDDVYSALPYREVLKSVDYDEDFSVLMDEENLILLTPGDAMRVYSM</sequence>
<organism evidence="2 3">
    <name type="scientific">Botryobasidium botryosum (strain FD-172 SS1)</name>
    <dbReference type="NCBI Taxonomy" id="930990"/>
    <lineage>
        <taxon>Eukaryota</taxon>
        <taxon>Fungi</taxon>
        <taxon>Dikarya</taxon>
        <taxon>Basidiomycota</taxon>
        <taxon>Agaricomycotina</taxon>
        <taxon>Agaricomycetes</taxon>
        <taxon>Cantharellales</taxon>
        <taxon>Botryobasidiaceae</taxon>
        <taxon>Botryobasidium</taxon>
    </lineage>
</organism>
<dbReference type="SMART" id="SM00256">
    <property type="entry name" value="FBOX"/>
    <property type="match status" value="1"/>
</dbReference>
<evidence type="ECO:0000259" key="1">
    <source>
        <dbReference type="PROSITE" id="PS50181"/>
    </source>
</evidence>
<dbReference type="InterPro" id="IPR036047">
    <property type="entry name" value="F-box-like_dom_sf"/>
</dbReference>
<dbReference type="SUPFAM" id="SSF81383">
    <property type="entry name" value="F-box domain"/>
    <property type="match status" value="1"/>
</dbReference>
<dbReference type="HOGENOM" id="CLU_007279_2_0_1"/>
<accession>A0A067M0W3</accession>
<dbReference type="InParanoid" id="A0A067M0W3"/>
<proteinExistence type="predicted"/>
<evidence type="ECO:0000313" key="2">
    <source>
        <dbReference type="EMBL" id="KDQ09368.1"/>
    </source>
</evidence>
<dbReference type="PROSITE" id="PS50181">
    <property type="entry name" value="FBOX"/>
    <property type="match status" value="1"/>
</dbReference>
<dbReference type="EMBL" id="KL198079">
    <property type="protein sequence ID" value="KDQ09368.1"/>
    <property type="molecule type" value="Genomic_DNA"/>
</dbReference>
<dbReference type="Proteomes" id="UP000027195">
    <property type="component" value="Unassembled WGS sequence"/>
</dbReference>
<gene>
    <name evidence="2" type="ORF">BOTBODRAFT_37121</name>
</gene>
<dbReference type="Pfam" id="PF00646">
    <property type="entry name" value="F-box"/>
    <property type="match status" value="1"/>
</dbReference>